<feature type="domain" description="Calcineurin-like phosphoesterase" evidence="1">
    <location>
        <begin position="10"/>
        <end position="184"/>
    </location>
</feature>
<reference evidence="2" key="2">
    <citation type="submission" date="2021-04" db="EMBL/GenBank/DDBJ databases">
        <authorList>
            <person name="Gilroy R."/>
        </authorList>
    </citation>
    <scope>NUCLEOTIDE SEQUENCE</scope>
    <source>
        <strain evidence="2">CHK186-16707</strain>
    </source>
</reference>
<evidence type="ECO:0000313" key="2">
    <source>
        <dbReference type="EMBL" id="HJA07777.1"/>
    </source>
</evidence>
<gene>
    <name evidence="2" type="ORF">H9962_01090</name>
</gene>
<name>A0A9D2HAN8_9BACT</name>
<protein>
    <submittedName>
        <fullName evidence="2">Metallophosphoesterase</fullName>
    </submittedName>
</protein>
<evidence type="ECO:0000259" key="1">
    <source>
        <dbReference type="Pfam" id="PF00149"/>
    </source>
</evidence>
<comment type="caution">
    <text evidence="2">The sequence shown here is derived from an EMBL/GenBank/DDBJ whole genome shotgun (WGS) entry which is preliminary data.</text>
</comment>
<dbReference type="PANTHER" id="PTHR37523:SF1">
    <property type="entry name" value="CALCINEURIN-LIKE PHOSPHOESTERASE DOMAIN-CONTAINING PROTEIN"/>
    <property type="match status" value="1"/>
</dbReference>
<dbReference type="Proteomes" id="UP000824225">
    <property type="component" value="Unassembled WGS sequence"/>
</dbReference>
<dbReference type="InterPro" id="IPR004843">
    <property type="entry name" value="Calcineurin-like_PHP"/>
</dbReference>
<dbReference type="InterPro" id="IPR029052">
    <property type="entry name" value="Metallo-depent_PP-like"/>
</dbReference>
<dbReference type="PANTHER" id="PTHR37523">
    <property type="entry name" value="METALLOPHOSPHOESTERASE"/>
    <property type="match status" value="1"/>
</dbReference>
<reference evidence="2" key="1">
    <citation type="journal article" date="2021" name="PeerJ">
        <title>Extensive microbial diversity within the chicken gut microbiome revealed by metagenomics and culture.</title>
        <authorList>
            <person name="Gilroy R."/>
            <person name="Ravi A."/>
            <person name="Getino M."/>
            <person name="Pursley I."/>
            <person name="Horton D.L."/>
            <person name="Alikhan N.F."/>
            <person name="Baker D."/>
            <person name="Gharbi K."/>
            <person name="Hall N."/>
            <person name="Watson M."/>
            <person name="Adriaenssens E.M."/>
            <person name="Foster-Nyarko E."/>
            <person name="Jarju S."/>
            <person name="Secka A."/>
            <person name="Antonio M."/>
            <person name="Oren A."/>
            <person name="Chaudhuri R.R."/>
            <person name="La Ragione R."/>
            <person name="Hildebrand F."/>
            <person name="Pallen M.J."/>
        </authorList>
    </citation>
    <scope>NUCLEOTIDE SEQUENCE</scope>
    <source>
        <strain evidence="2">CHK186-16707</strain>
    </source>
</reference>
<dbReference type="SUPFAM" id="SSF56300">
    <property type="entry name" value="Metallo-dependent phosphatases"/>
    <property type="match status" value="1"/>
</dbReference>
<organism evidence="2 3">
    <name type="scientific">Candidatus Mailhella merdigallinarum</name>
    <dbReference type="NCBI Taxonomy" id="2838658"/>
    <lineage>
        <taxon>Bacteria</taxon>
        <taxon>Pseudomonadati</taxon>
        <taxon>Thermodesulfobacteriota</taxon>
        <taxon>Desulfovibrionia</taxon>
        <taxon>Desulfovibrionales</taxon>
        <taxon>Desulfovibrionaceae</taxon>
        <taxon>Mailhella</taxon>
    </lineage>
</organism>
<dbReference type="Pfam" id="PF00149">
    <property type="entry name" value="Metallophos"/>
    <property type="match status" value="1"/>
</dbReference>
<accession>A0A9D2HAN8</accession>
<dbReference type="EMBL" id="DXAN01000003">
    <property type="protein sequence ID" value="HJA07777.1"/>
    <property type="molecule type" value="Genomic_DNA"/>
</dbReference>
<dbReference type="AlphaFoldDB" id="A0A9D2HAN8"/>
<dbReference type="Gene3D" id="3.60.21.10">
    <property type="match status" value="1"/>
</dbReference>
<sequence length="225" mass="24504">MRRPRQQCWVVLGDVHGEVGRIADIPELADADGVIITGDLTKLGGASPAREVIEAVQAVNPVVLAQIGNMDRPEVNDWLEKEGINLHCKVRELASHVAVLGVGGSTFTPFGTPSEFPEARFAEWLETLVERAGDYRALVLVSHNPPWDTVCDRAGNGQHVGSRAVREFIEEHQPDVCLCGHIHEARGEQLIGRTRVLNPGAFAAGGYALLRLGDDVRAELRRLDA</sequence>
<proteinExistence type="predicted"/>
<dbReference type="GO" id="GO:0016787">
    <property type="term" value="F:hydrolase activity"/>
    <property type="evidence" value="ECO:0007669"/>
    <property type="project" value="InterPro"/>
</dbReference>
<evidence type="ECO:0000313" key="3">
    <source>
        <dbReference type="Proteomes" id="UP000824225"/>
    </source>
</evidence>